<dbReference type="EMBL" id="CASHTH010001138">
    <property type="protein sequence ID" value="CAI8011953.1"/>
    <property type="molecule type" value="Genomic_DNA"/>
</dbReference>
<proteinExistence type="predicted"/>
<comment type="caution">
    <text evidence="1">The sequence shown here is derived from an EMBL/GenBank/DDBJ whole genome shotgun (WGS) entry which is preliminary data.</text>
</comment>
<dbReference type="AlphaFoldDB" id="A0AA35RI50"/>
<gene>
    <name evidence="1" type="ORF">GBAR_LOCUS7672</name>
</gene>
<accession>A0AA35RI50</accession>
<reference evidence="1" key="1">
    <citation type="submission" date="2023-03" db="EMBL/GenBank/DDBJ databases">
        <authorList>
            <person name="Steffen K."/>
            <person name="Cardenas P."/>
        </authorList>
    </citation>
    <scope>NUCLEOTIDE SEQUENCE</scope>
</reference>
<dbReference type="Proteomes" id="UP001174909">
    <property type="component" value="Unassembled WGS sequence"/>
</dbReference>
<evidence type="ECO:0000313" key="1">
    <source>
        <dbReference type="EMBL" id="CAI8011953.1"/>
    </source>
</evidence>
<protein>
    <submittedName>
        <fullName evidence="1">Uncharacterized protein</fullName>
    </submittedName>
</protein>
<keyword evidence="2" id="KW-1185">Reference proteome</keyword>
<name>A0AA35RI50_GEOBA</name>
<organism evidence="1 2">
    <name type="scientific">Geodia barretti</name>
    <name type="common">Barrett's horny sponge</name>
    <dbReference type="NCBI Taxonomy" id="519541"/>
    <lineage>
        <taxon>Eukaryota</taxon>
        <taxon>Metazoa</taxon>
        <taxon>Porifera</taxon>
        <taxon>Demospongiae</taxon>
        <taxon>Heteroscleromorpha</taxon>
        <taxon>Tetractinellida</taxon>
        <taxon>Astrophorina</taxon>
        <taxon>Geodiidae</taxon>
        <taxon>Geodia</taxon>
    </lineage>
</organism>
<evidence type="ECO:0000313" key="2">
    <source>
        <dbReference type="Proteomes" id="UP001174909"/>
    </source>
</evidence>
<sequence>MAFQITLAPPVPIVAPAAKTQRPTTAAGIAAARTAAAAKAAADATAAKARADATDVAGNLGTAGTATWALPMDEGARSSIIRRHVPVSIGAAAPEAGEMMDSWALASDTSFAQITHIRASSYYGSADDVGTPGFRAGGALPVELSHFRPARNKDTGAVVITWSTQSELNNAGFFIKRSQQRDGEFQIINATMIQGAGYNQ</sequence>